<reference evidence="1" key="1">
    <citation type="journal article" date="2018" name="Nat. Plants">
        <title>Whole-genome landscape of Medicago truncatula symbiotic genes.</title>
        <authorList>
            <person name="Pecrix Y."/>
            <person name="Gamas P."/>
            <person name="Carrere S."/>
        </authorList>
    </citation>
    <scope>NUCLEOTIDE SEQUENCE</scope>
    <source>
        <tissue evidence="1">Leaves</tissue>
    </source>
</reference>
<dbReference type="AlphaFoldDB" id="A0A396H3R9"/>
<proteinExistence type="predicted"/>
<accession>A0A396H3R9</accession>
<organism evidence="1">
    <name type="scientific">Medicago truncatula</name>
    <name type="common">Barrel medic</name>
    <name type="synonym">Medicago tribuloides</name>
    <dbReference type="NCBI Taxonomy" id="3880"/>
    <lineage>
        <taxon>Eukaryota</taxon>
        <taxon>Viridiplantae</taxon>
        <taxon>Streptophyta</taxon>
        <taxon>Embryophyta</taxon>
        <taxon>Tracheophyta</taxon>
        <taxon>Spermatophyta</taxon>
        <taxon>Magnoliopsida</taxon>
        <taxon>eudicotyledons</taxon>
        <taxon>Gunneridae</taxon>
        <taxon>Pentapetalae</taxon>
        <taxon>rosids</taxon>
        <taxon>fabids</taxon>
        <taxon>Fabales</taxon>
        <taxon>Fabaceae</taxon>
        <taxon>Papilionoideae</taxon>
        <taxon>50 kb inversion clade</taxon>
        <taxon>NPAAA clade</taxon>
        <taxon>Hologalegina</taxon>
        <taxon>IRL clade</taxon>
        <taxon>Trifolieae</taxon>
        <taxon>Medicago</taxon>
    </lineage>
</organism>
<dbReference type="Gramene" id="rna42039">
    <property type="protein sequence ID" value="RHN47438.1"/>
    <property type="gene ID" value="gene42039"/>
</dbReference>
<sequence length="53" mass="6542">MIFIHHHLLKGYLFKYFENWQKKMIKLMNSYSSSRFFLVRIVLINACVLLRYS</sequence>
<gene>
    <name evidence="1" type="ORF">MtrunA17_Chr7g0253001</name>
</gene>
<comment type="caution">
    <text evidence="1">The sequence shown here is derived from an EMBL/GenBank/DDBJ whole genome shotgun (WGS) entry which is preliminary data.</text>
</comment>
<dbReference type="Proteomes" id="UP000265566">
    <property type="component" value="Chromosome 7"/>
</dbReference>
<dbReference type="EMBL" id="PSQE01000007">
    <property type="protein sequence ID" value="RHN47438.1"/>
    <property type="molecule type" value="Genomic_DNA"/>
</dbReference>
<protein>
    <submittedName>
        <fullName evidence="1">Uncharacterized protein</fullName>
    </submittedName>
</protein>
<name>A0A396H3R9_MEDTR</name>
<evidence type="ECO:0000313" key="1">
    <source>
        <dbReference type="EMBL" id="RHN47438.1"/>
    </source>
</evidence>